<dbReference type="Gene3D" id="3.90.320.10">
    <property type="match status" value="1"/>
</dbReference>
<evidence type="ECO:0000259" key="1">
    <source>
        <dbReference type="Pfam" id="PF09588"/>
    </source>
</evidence>
<dbReference type="SUPFAM" id="SSF52980">
    <property type="entry name" value="Restriction endonuclease-like"/>
    <property type="match status" value="1"/>
</dbReference>
<feature type="domain" description="YqaJ viral recombinase" evidence="1">
    <location>
        <begin position="55"/>
        <end position="175"/>
    </location>
</feature>
<dbReference type="InterPro" id="IPR011604">
    <property type="entry name" value="PDDEXK-like_dom_sf"/>
</dbReference>
<dbReference type="Pfam" id="PF09588">
    <property type="entry name" value="YqaJ"/>
    <property type="match status" value="1"/>
</dbReference>
<dbReference type="InterPro" id="IPR011335">
    <property type="entry name" value="Restrct_endonuc-II-like"/>
</dbReference>
<protein>
    <recommendedName>
        <fullName evidence="1">YqaJ viral recombinase domain-containing protein</fullName>
    </recommendedName>
</protein>
<sequence>MPNIAIKDEAHWLAVRDQHIGGSDVAALFSRWLLPSGESATLHAYEEVPVGAVYLGSCSPYSNAYALWTAKSGKVQPAEWNPSERMQAGTYLEPALAEWARNKWQWRLRKVRRYHQHPTISGWGASVDYEVHGPGMEPVEFKNIDFLIARDNWVIEDEEVVVPPLHIILQTQHYIGAREAKAAWIVACIGGNELVRGHFERHEPTIDRIGEAIVAFWDGVAAGVAPNTAPFDAVKEEFAYGQAVSEKEALDLTGDQTAAMLARQYMRWKRHLEFTETHIDHLKGALALKLGSVSRGRGDGFKVTWPVIERAEKMIAARLQSAKTYRGAFTVTSTEK</sequence>
<gene>
    <name evidence="2" type="ORF">UFOVP233_18</name>
</gene>
<accession>A0A6J7WYX2</accession>
<proteinExistence type="predicted"/>
<organism evidence="2">
    <name type="scientific">uncultured Caudovirales phage</name>
    <dbReference type="NCBI Taxonomy" id="2100421"/>
    <lineage>
        <taxon>Viruses</taxon>
        <taxon>Duplodnaviria</taxon>
        <taxon>Heunggongvirae</taxon>
        <taxon>Uroviricota</taxon>
        <taxon>Caudoviricetes</taxon>
        <taxon>Peduoviridae</taxon>
        <taxon>Maltschvirus</taxon>
        <taxon>Maltschvirus maltsch</taxon>
    </lineage>
</organism>
<name>A0A6J7WYX2_9CAUD</name>
<reference evidence="2" key="1">
    <citation type="submission" date="2020-05" db="EMBL/GenBank/DDBJ databases">
        <authorList>
            <person name="Chiriac C."/>
            <person name="Salcher M."/>
            <person name="Ghai R."/>
            <person name="Kavagutti S V."/>
        </authorList>
    </citation>
    <scope>NUCLEOTIDE SEQUENCE</scope>
</reference>
<dbReference type="EMBL" id="LR798285">
    <property type="protein sequence ID" value="CAB5220213.1"/>
    <property type="molecule type" value="Genomic_DNA"/>
</dbReference>
<dbReference type="InterPro" id="IPR019080">
    <property type="entry name" value="YqaJ_viral_recombinase"/>
</dbReference>
<evidence type="ECO:0000313" key="2">
    <source>
        <dbReference type="EMBL" id="CAB5220213.1"/>
    </source>
</evidence>